<keyword evidence="5" id="KW-1185">Reference proteome</keyword>
<dbReference type="SUPFAM" id="SSF48350">
    <property type="entry name" value="GTPase activation domain, GAP"/>
    <property type="match status" value="1"/>
</dbReference>
<name>A0ABQ8YBU0_9EUKA</name>
<dbReference type="InterPro" id="IPR006869">
    <property type="entry name" value="DUF547"/>
</dbReference>
<feature type="domain" description="Ras-GAP" evidence="3">
    <location>
        <begin position="160"/>
        <end position="353"/>
    </location>
</feature>
<dbReference type="Pfam" id="PF00616">
    <property type="entry name" value="RasGAP"/>
    <property type="match status" value="1"/>
</dbReference>
<keyword evidence="1" id="KW-0343">GTPase activation</keyword>
<dbReference type="InterPro" id="IPR023152">
    <property type="entry name" value="RasGAP_CS"/>
</dbReference>
<dbReference type="InterPro" id="IPR001936">
    <property type="entry name" value="RasGAP_dom"/>
</dbReference>
<dbReference type="PROSITE" id="PS50018">
    <property type="entry name" value="RAS_GTPASE_ACTIV_2"/>
    <property type="match status" value="1"/>
</dbReference>
<gene>
    <name evidence="4" type="ORF">M0813_22832</name>
</gene>
<dbReference type="PANTHER" id="PTHR10194">
    <property type="entry name" value="RAS GTPASE-ACTIVATING PROTEINS"/>
    <property type="match status" value="1"/>
</dbReference>
<feature type="compositionally biased region" description="Basic and acidic residues" evidence="2">
    <location>
        <begin position="556"/>
        <end position="576"/>
    </location>
</feature>
<dbReference type="EMBL" id="JAOAOG010000182">
    <property type="protein sequence ID" value="KAJ6242060.1"/>
    <property type="molecule type" value="Genomic_DNA"/>
</dbReference>
<dbReference type="Gene3D" id="1.10.506.10">
    <property type="entry name" value="GTPase Activation - p120gap, domain 1"/>
    <property type="match status" value="2"/>
</dbReference>
<evidence type="ECO:0000259" key="3">
    <source>
        <dbReference type="PROSITE" id="PS50018"/>
    </source>
</evidence>
<dbReference type="Proteomes" id="UP001150062">
    <property type="component" value="Unassembled WGS sequence"/>
</dbReference>
<feature type="region of interest" description="Disordered" evidence="2">
    <location>
        <begin position="556"/>
        <end position="588"/>
    </location>
</feature>
<protein>
    <submittedName>
        <fullName evidence="4">Ras gtpase-activating protein</fullName>
    </submittedName>
</protein>
<reference evidence="4" key="1">
    <citation type="submission" date="2022-08" db="EMBL/GenBank/DDBJ databases">
        <title>Novel sulfate-reducing endosymbionts in the free-living metamonad Anaeramoeba.</title>
        <authorList>
            <person name="Jerlstrom-Hultqvist J."/>
            <person name="Cepicka I."/>
            <person name="Gallot-Lavallee L."/>
            <person name="Salas-Leiva D."/>
            <person name="Curtis B.A."/>
            <person name="Zahonova K."/>
            <person name="Pipaliya S."/>
            <person name="Dacks J."/>
            <person name="Roger A.J."/>
        </authorList>
    </citation>
    <scope>NUCLEOTIDE SEQUENCE</scope>
    <source>
        <strain evidence="4">Schooner1</strain>
    </source>
</reference>
<evidence type="ECO:0000256" key="2">
    <source>
        <dbReference type="SAM" id="MobiDB-lite"/>
    </source>
</evidence>
<organism evidence="4 5">
    <name type="scientific">Anaeramoeba flamelloides</name>
    <dbReference type="NCBI Taxonomy" id="1746091"/>
    <lineage>
        <taxon>Eukaryota</taxon>
        <taxon>Metamonada</taxon>
        <taxon>Anaeramoebidae</taxon>
        <taxon>Anaeramoeba</taxon>
    </lineage>
</organism>
<accession>A0ABQ8YBU0</accession>
<dbReference type="Pfam" id="PF04784">
    <property type="entry name" value="DUF547"/>
    <property type="match status" value="1"/>
</dbReference>
<dbReference type="PROSITE" id="PS00509">
    <property type="entry name" value="RAS_GTPASE_ACTIV_1"/>
    <property type="match status" value="1"/>
</dbReference>
<dbReference type="PANTHER" id="PTHR10194:SF60">
    <property type="entry name" value="RAS GTPASE-ACTIVATING PROTEIN RASKOL"/>
    <property type="match status" value="1"/>
</dbReference>
<evidence type="ECO:0000313" key="5">
    <source>
        <dbReference type="Proteomes" id="UP001150062"/>
    </source>
</evidence>
<dbReference type="InterPro" id="IPR008936">
    <property type="entry name" value="Rho_GTPase_activation_prot"/>
</dbReference>
<evidence type="ECO:0000256" key="1">
    <source>
        <dbReference type="ARBA" id="ARBA00022468"/>
    </source>
</evidence>
<sequence length="948" mass="111550">MDSNIFLESKEIEEYYVKIVLNRNSMKTPVLRTIDLETIKGQFLFLVKNRKASLKLQLYGSGGLLKKKSKISSFEIAINSLAIEKPIQQWYHFKSTHKKLKEKRIGSVMLFLHLTPLSNQTLNEKTENRWRKKYHELIKHLLSNNHEILYALSDVVHSGDADEVAKALVEILSNMKLPDLVQFIKGSIEREVENTDLAPQLFRSNSMATKMMTSFSKQVGSEYLKNTFEKIITQIVKQQVRIEIDPRKLKENENLEEMFKILRQYVKSFLDLIYKSINYVPSVLREICQQLMLSVGKKFPDHKEISIAGVFFLRYLCPAIINPESFHIITNIQVGNTRRTLIIIAKVIQTFVNRIEMGVKDRNLQPLSGFTKNNIEQLDNFLYKISNQEEGEEKKEKEEKKKEKEKEPIELSELVLLRTHLKFYLDKIDALLFDTEENQEKNKEENEEQFESSLINFLGGEDPVFKLAMLLNGLKSQPKITRQFHSIPNKVLLNRKVIKITDDIGTLISKEKEEIRVLNTQHQYTGEARKPLLVSESLVTEMINLYKKYLNQNYQEKEREKEKEKEKENERKREKEKEEEEEEKQVNNETTWVMINNIKVTSMGNELLNQEREKIKTKEKKKKKGSLHYYGCNWKQLKESEEYDNFVQKTSELGKINLANLNQFELVTFWINTINLFILHASVENGGGPSTIYQRKEFNTYNNYLIGDCTYSIDDIIHGIFRGNPKNFRGSRYFKSKDDPRRVGVIKQFSPYLHFAISYLEYGSPFPYIYHQDNLEKELLLATKLFFEKHITLLKRGELILTLPMKFKWNKSDFGKSEDAICEFIMNTARKTYSDLSKTLLKISQLEYSITYQNNHELDQFKEWINFENQNNNENLTFLQNKMLEKGNNFKMIKGQFFTKFIGMDLSKEIIIHKRSKSEPNIFPKIKRTRSRSIKKIFRIKSKGDSLN</sequence>
<comment type="caution">
    <text evidence="4">The sequence shown here is derived from an EMBL/GenBank/DDBJ whole genome shotgun (WGS) entry which is preliminary data.</text>
</comment>
<dbReference type="InterPro" id="IPR039360">
    <property type="entry name" value="Ras_GTPase"/>
</dbReference>
<dbReference type="SMART" id="SM00323">
    <property type="entry name" value="RasGAP"/>
    <property type="match status" value="1"/>
</dbReference>
<evidence type="ECO:0000313" key="4">
    <source>
        <dbReference type="EMBL" id="KAJ6242060.1"/>
    </source>
</evidence>
<proteinExistence type="predicted"/>